<gene>
    <name evidence="3" type="ORF">EER27_15745</name>
</gene>
<reference evidence="3 4" key="1">
    <citation type="submission" date="2018-11" db="EMBL/GenBank/DDBJ databases">
        <title>Lysobacter cryohumiis sp. nov., isolated from soil in the Tianshan Mountains, Xinjiang, China.</title>
        <authorList>
            <person name="Luo Y."/>
            <person name="Sheng H."/>
        </authorList>
    </citation>
    <scope>NUCLEOTIDE SEQUENCE [LARGE SCALE GENOMIC DNA]</scope>
    <source>
        <strain evidence="3 4">ZS60</strain>
    </source>
</reference>
<feature type="transmembrane region" description="Helical" evidence="2">
    <location>
        <begin position="25"/>
        <end position="43"/>
    </location>
</feature>
<organism evidence="3 4">
    <name type="scientific">Montanilutibacter psychrotolerans</name>
    <dbReference type="NCBI Taxonomy" id="1327343"/>
    <lineage>
        <taxon>Bacteria</taxon>
        <taxon>Pseudomonadati</taxon>
        <taxon>Pseudomonadota</taxon>
        <taxon>Gammaproteobacteria</taxon>
        <taxon>Lysobacterales</taxon>
        <taxon>Lysobacteraceae</taxon>
        <taxon>Montanilutibacter</taxon>
    </lineage>
</organism>
<dbReference type="Proteomes" id="UP000267049">
    <property type="component" value="Unassembled WGS sequence"/>
</dbReference>
<accession>A0A3M8SKQ9</accession>
<feature type="compositionally biased region" description="Basic residues" evidence="1">
    <location>
        <begin position="1"/>
        <end position="10"/>
    </location>
</feature>
<dbReference type="AlphaFoldDB" id="A0A3M8SKQ9"/>
<evidence type="ECO:0000313" key="4">
    <source>
        <dbReference type="Proteomes" id="UP000267049"/>
    </source>
</evidence>
<keyword evidence="2" id="KW-0472">Membrane</keyword>
<evidence type="ECO:0000256" key="2">
    <source>
        <dbReference type="SAM" id="Phobius"/>
    </source>
</evidence>
<feature type="region of interest" description="Disordered" evidence="1">
    <location>
        <begin position="1"/>
        <end position="21"/>
    </location>
</feature>
<keyword evidence="2" id="KW-0812">Transmembrane</keyword>
<evidence type="ECO:0000256" key="1">
    <source>
        <dbReference type="SAM" id="MobiDB-lite"/>
    </source>
</evidence>
<dbReference type="OrthoDB" id="6028323at2"/>
<dbReference type="EMBL" id="RIBS01000011">
    <property type="protein sequence ID" value="RNF81891.1"/>
    <property type="molecule type" value="Genomic_DNA"/>
</dbReference>
<proteinExistence type="predicted"/>
<keyword evidence="2" id="KW-1133">Transmembrane helix</keyword>
<sequence length="149" mass="16141">MARNRNKGKSTSRAAPVQTHRKRSISAPLVIAGLAAVVAFPIFRDATGEEMKRDRYGADQYSCQCDYGSRCEHADGGWVGPWYPADTGNGLSGTREWGECSQDTRGTNYRSGGYYGAGRSMLDYHSPVSRESGYRGGFGGSARIRSAVS</sequence>
<comment type="caution">
    <text evidence="3">The sequence shown here is derived from an EMBL/GenBank/DDBJ whole genome shotgun (WGS) entry which is preliminary data.</text>
</comment>
<dbReference type="RefSeq" id="WP_123089100.1">
    <property type="nucleotide sequence ID" value="NZ_RIBS01000011.1"/>
</dbReference>
<keyword evidence="4" id="KW-1185">Reference proteome</keyword>
<name>A0A3M8SKQ9_9GAMM</name>
<protein>
    <submittedName>
        <fullName evidence="3">Uncharacterized protein</fullName>
    </submittedName>
</protein>
<evidence type="ECO:0000313" key="3">
    <source>
        <dbReference type="EMBL" id="RNF81891.1"/>
    </source>
</evidence>